<feature type="region of interest" description="Disordered" evidence="1">
    <location>
        <begin position="224"/>
        <end position="255"/>
    </location>
</feature>
<dbReference type="PROSITE" id="PS50097">
    <property type="entry name" value="BTB"/>
    <property type="match status" value="1"/>
</dbReference>
<dbReference type="Proteomes" id="UP000219338">
    <property type="component" value="Unassembled WGS sequence"/>
</dbReference>
<keyword evidence="4" id="KW-1185">Reference proteome</keyword>
<evidence type="ECO:0000256" key="1">
    <source>
        <dbReference type="SAM" id="MobiDB-lite"/>
    </source>
</evidence>
<reference evidence="4" key="1">
    <citation type="journal article" date="2017" name="Nat. Ecol. Evol.">
        <title>Genome expansion and lineage-specific genetic innovations in the forest pathogenic fungi Armillaria.</title>
        <authorList>
            <person name="Sipos G."/>
            <person name="Prasanna A.N."/>
            <person name="Walter M.C."/>
            <person name="O'Connor E."/>
            <person name="Balint B."/>
            <person name="Krizsan K."/>
            <person name="Kiss B."/>
            <person name="Hess J."/>
            <person name="Varga T."/>
            <person name="Slot J."/>
            <person name="Riley R."/>
            <person name="Boka B."/>
            <person name="Rigling D."/>
            <person name="Barry K."/>
            <person name="Lee J."/>
            <person name="Mihaltcheva S."/>
            <person name="LaButti K."/>
            <person name="Lipzen A."/>
            <person name="Waldron R."/>
            <person name="Moloney N.M."/>
            <person name="Sperisen C."/>
            <person name="Kredics L."/>
            <person name="Vagvoelgyi C."/>
            <person name="Patrignani A."/>
            <person name="Fitzpatrick D."/>
            <person name="Nagy I."/>
            <person name="Doyle S."/>
            <person name="Anderson J.B."/>
            <person name="Grigoriev I.V."/>
            <person name="Gueldener U."/>
            <person name="Muensterkoetter M."/>
            <person name="Nagy L.G."/>
        </authorList>
    </citation>
    <scope>NUCLEOTIDE SEQUENCE [LARGE SCALE GENOMIC DNA]</scope>
    <source>
        <strain evidence="4">C18/9</strain>
    </source>
</reference>
<feature type="compositionally biased region" description="Polar residues" evidence="1">
    <location>
        <begin position="433"/>
        <end position="443"/>
    </location>
</feature>
<dbReference type="SMART" id="SM00225">
    <property type="entry name" value="BTB"/>
    <property type="match status" value="1"/>
</dbReference>
<feature type="compositionally biased region" description="Polar residues" evidence="1">
    <location>
        <begin position="767"/>
        <end position="776"/>
    </location>
</feature>
<dbReference type="AlphaFoldDB" id="A0A284QNE0"/>
<dbReference type="InterPro" id="IPR000210">
    <property type="entry name" value="BTB/POZ_dom"/>
</dbReference>
<feature type="compositionally biased region" description="Acidic residues" evidence="1">
    <location>
        <begin position="836"/>
        <end position="850"/>
    </location>
</feature>
<feature type="compositionally biased region" description="Low complexity" evidence="1">
    <location>
        <begin position="723"/>
        <end position="741"/>
    </location>
</feature>
<dbReference type="InterPro" id="IPR011333">
    <property type="entry name" value="SKP1/BTB/POZ_sf"/>
</dbReference>
<feature type="region of interest" description="Disordered" evidence="1">
    <location>
        <begin position="519"/>
        <end position="856"/>
    </location>
</feature>
<evidence type="ECO:0000313" key="3">
    <source>
        <dbReference type="EMBL" id="SJK97975.1"/>
    </source>
</evidence>
<dbReference type="OrthoDB" id="9997739at2759"/>
<dbReference type="OMA" id="HTADSTN"/>
<feature type="compositionally biased region" description="Basic and acidic residues" evidence="1">
    <location>
        <begin position="325"/>
        <end position="341"/>
    </location>
</feature>
<feature type="compositionally biased region" description="Polar residues" evidence="1">
    <location>
        <begin position="271"/>
        <end position="287"/>
    </location>
</feature>
<feature type="compositionally biased region" description="Basic and acidic residues" evidence="1">
    <location>
        <begin position="684"/>
        <end position="693"/>
    </location>
</feature>
<dbReference type="Pfam" id="PF00651">
    <property type="entry name" value="BTB"/>
    <property type="match status" value="1"/>
</dbReference>
<proteinExistence type="predicted"/>
<protein>
    <recommendedName>
        <fullName evidence="2">BTB domain-containing protein</fullName>
    </recommendedName>
</protein>
<feature type="compositionally biased region" description="Acidic residues" evidence="1">
    <location>
        <begin position="299"/>
        <end position="323"/>
    </location>
</feature>
<feature type="compositionally biased region" description="Basic and acidic residues" evidence="1">
    <location>
        <begin position="387"/>
        <end position="409"/>
    </location>
</feature>
<feature type="compositionally biased region" description="Basic and acidic residues" evidence="1">
    <location>
        <begin position="358"/>
        <end position="371"/>
    </location>
</feature>
<feature type="compositionally biased region" description="Low complexity" evidence="1">
    <location>
        <begin position="233"/>
        <end position="246"/>
    </location>
</feature>
<feature type="compositionally biased region" description="Low complexity" evidence="1">
    <location>
        <begin position="624"/>
        <end position="634"/>
    </location>
</feature>
<name>A0A284QNE0_ARMOS</name>
<evidence type="ECO:0000259" key="2">
    <source>
        <dbReference type="PROSITE" id="PS50097"/>
    </source>
</evidence>
<sequence>MASQTSDSSFIALRHHDEYHLSGGDLYFLVEQYHFRVHRYFFERESTFFKHQLATPASPGEDRQGTSEGTAIVLDHVTPTEFAKFLWVFYNPKYSLYDATVEDWIIILKLADRWCFPEVKHLAVRQLEKHLMDDIERIVVYQKYNVDRHLLIPRYAALCARTETLSLAEGIRLGMETALNIARARECARSPSVDGMRSPTSVALPSEEMHGIIVDLFSISEASDSASKGQENGSSTASSSTTSGGSVIPSCPYMLPHAHDGILQEMQQPRTPLTETPNQTEKPQTATKTDEIAPVPAVEGDEGTDEDSFEADEDEESWDDVGSDSDTHVDNAGVDSEKIYGDVDDGPVENVVDPQENDEAHDLDEQLHDPAPDAGVGDAPPESSAQDSRDDNDASTSHEIDGGPDHGDGEGDGQDGSSSPSSGEVEKNEEQSTDITADTTSGSAEGKEDDGGTPTGESVSPFNSTVDSSSSVPETLADAGYGLGDEFSFDFVDPSGLGSIPTFDFDSDSTFDHIDIPNITVHSPTASHAGTEAGDESIEASVNTEGRDQAAEGDAKNASASSSSDTVPNASGPEGAMTTEADAGVAEGSGDAAAVGNEDEASNGDVPDHILPPSDETVPKTEDGGSATASGDGSNAPADPPVPESEADEAALKPEEGSSTTAEGNSGNVPVTLTPESSSDEAATEPRPEHDGEQSTVPADADSALQHTADSTNEDAETDVNVPSTADTTTSSSDPATSSSPTLPPQPPVKDSLEGHDTGRPRRPTLSIDTNFSGTFVPTHAGHANGENGDQPADNRPVTSVENPVEPPPIIQTEVPADLNPLGDATNPLPKAAPPEESESEDDANEEFYDSPEGPA</sequence>
<feature type="region of interest" description="Disordered" evidence="1">
    <location>
        <begin position="271"/>
        <end position="485"/>
    </location>
</feature>
<feature type="compositionally biased region" description="Low complexity" evidence="1">
    <location>
        <begin position="372"/>
        <end position="381"/>
    </location>
</feature>
<feature type="domain" description="BTB" evidence="2">
    <location>
        <begin position="24"/>
        <end position="98"/>
    </location>
</feature>
<organism evidence="3 4">
    <name type="scientific">Armillaria ostoyae</name>
    <name type="common">Armillaria root rot fungus</name>
    <dbReference type="NCBI Taxonomy" id="47428"/>
    <lineage>
        <taxon>Eukaryota</taxon>
        <taxon>Fungi</taxon>
        <taxon>Dikarya</taxon>
        <taxon>Basidiomycota</taxon>
        <taxon>Agaricomycotina</taxon>
        <taxon>Agaricomycetes</taxon>
        <taxon>Agaricomycetidae</taxon>
        <taxon>Agaricales</taxon>
        <taxon>Marasmiineae</taxon>
        <taxon>Physalacriaceae</taxon>
        <taxon>Armillaria</taxon>
    </lineage>
</organism>
<gene>
    <name evidence="3" type="ORF">ARMOST_01231</name>
</gene>
<dbReference type="EMBL" id="FUEG01000001">
    <property type="protein sequence ID" value="SJK97975.1"/>
    <property type="molecule type" value="Genomic_DNA"/>
</dbReference>
<accession>A0A284QNE0</accession>
<feature type="compositionally biased region" description="Polar residues" evidence="1">
    <location>
        <begin position="455"/>
        <end position="473"/>
    </location>
</feature>
<feature type="compositionally biased region" description="Basic and acidic residues" evidence="1">
    <location>
        <begin position="751"/>
        <end position="760"/>
    </location>
</feature>
<feature type="compositionally biased region" description="Polar residues" evidence="1">
    <location>
        <begin position="657"/>
        <end position="677"/>
    </location>
</feature>
<evidence type="ECO:0000313" key="4">
    <source>
        <dbReference type="Proteomes" id="UP000219338"/>
    </source>
</evidence>
<dbReference type="Gene3D" id="3.30.710.10">
    <property type="entry name" value="Potassium Channel Kv1.1, Chain A"/>
    <property type="match status" value="1"/>
</dbReference>
<feature type="compositionally biased region" description="Basic and acidic residues" evidence="1">
    <location>
        <begin position="545"/>
        <end position="555"/>
    </location>
</feature>
<dbReference type="STRING" id="47428.A0A284QNE0"/>
<dbReference type="SUPFAM" id="SSF54695">
    <property type="entry name" value="POZ domain"/>
    <property type="match status" value="1"/>
</dbReference>